<name>A0A7C8ZT14_OPUST</name>
<feature type="transmembrane region" description="Helical" evidence="1">
    <location>
        <begin position="104"/>
        <end position="123"/>
    </location>
</feature>
<keyword evidence="1" id="KW-0812">Transmembrane</keyword>
<reference evidence="2" key="2">
    <citation type="submission" date="2020-07" db="EMBL/GenBank/DDBJ databases">
        <authorList>
            <person name="Vera ALvarez R."/>
            <person name="Arias-Moreno D.M."/>
            <person name="Jimenez-Jacinto V."/>
            <person name="Jimenez-Bremont J.F."/>
            <person name="Swaminathan K."/>
            <person name="Moose S.P."/>
            <person name="Guerrero-Gonzalez M.L."/>
            <person name="Marino-Ramirez L."/>
            <person name="Landsman D."/>
            <person name="Rodriguez-Kessler M."/>
            <person name="Delgado-Sanchez P."/>
        </authorList>
    </citation>
    <scope>NUCLEOTIDE SEQUENCE</scope>
    <source>
        <tissue evidence="2">Cladode</tissue>
    </source>
</reference>
<accession>A0A7C8ZT14</accession>
<sequence>MCYLPLLSLIVLMDYFRALYSTALQSIIFGTCVCWNGLLRFTRPWSSLGLSWLVGAEVPDVTEFWFYSLQFGTSELCRFILWKLVPCVYGLVFTQRRPLGGAGLFLKISTLAPLTWICFPIWVRILCLRPLLCHLYHLNYLSTSTLFDWSTRMVYSLLMVYVNLVDFHIWYSATLIQFTWRLLFAWYFWH</sequence>
<keyword evidence="1" id="KW-1133">Transmembrane helix</keyword>
<protein>
    <submittedName>
        <fullName evidence="2">Uncharacterized protein</fullName>
    </submittedName>
</protein>
<feature type="transmembrane region" description="Helical" evidence="1">
    <location>
        <begin position="20"/>
        <end position="39"/>
    </location>
</feature>
<evidence type="ECO:0000256" key="1">
    <source>
        <dbReference type="SAM" id="Phobius"/>
    </source>
</evidence>
<evidence type="ECO:0000313" key="2">
    <source>
        <dbReference type="EMBL" id="MBA4650998.1"/>
    </source>
</evidence>
<feature type="transmembrane region" description="Helical" evidence="1">
    <location>
        <begin position="169"/>
        <end position="189"/>
    </location>
</feature>
<reference evidence="2" key="1">
    <citation type="journal article" date="2013" name="J. Plant Res.">
        <title>Effect of fungi and light on seed germination of three Opuntia species from semiarid lands of central Mexico.</title>
        <authorList>
            <person name="Delgado-Sanchez P."/>
            <person name="Jimenez-Bremont J.F."/>
            <person name="Guerrero-Gonzalez Mde L."/>
            <person name="Flores J."/>
        </authorList>
    </citation>
    <scope>NUCLEOTIDE SEQUENCE</scope>
    <source>
        <tissue evidence="2">Cladode</tissue>
    </source>
</reference>
<dbReference type="EMBL" id="GISG01167879">
    <property type="protein sequence ID" value="MBA4650998.1"/>
    <property type="molecule type" value="Transcribed_RNA"/>
</dbReference>
<keyword evidence="1" id="KW-0472">Membrane</keyword>
<organism evidence="2">
    <name type="scientific">Opuntia streptacantha</name>
    <name type="common">Prickly pear cactus</name>
    <name type="synonym">Opuntia cardona</name>
    <dbReference type="NCBI Taxonomy" id="393608"/>
    <lineage>
        <taxon>Eukaryota</taxon>
        <taxon>Viridiplantae</taxon>
        <taxon>Streptophyta</taxon>
        <taxon>Embryophyta</taxon>
        <taxon>Tracheophyta</taxon>
        <taxon>Spermatophyta</taxon>
        <taxon>Magnoliopsida</taxon>
        <taxon>eudicotyledons</taxon>
        <taxon>Gunneridae</taxon>
        <taxon>Pentapetalae</taxon>
        <taxon>Caryophyllales</taxon>
        <taxon>Cactineae</taxon>
        <taxon>Cactaceae</taxon>
        <taxon>Opuntioideae</taxon>
        <taxon>Opuntia</taxon>
    </lineage>
</organism>
<dbReference type="AlphaFoldDB" id="A0A7C8ZT14"/>
<proteinExistence type="predicted"/>